<proteinExistence type="predicted"/>
<evidence type="ECO:0000256" key="1">
    <source>
        <dbReference type="SAM" id="MobiDB-lite"/>
    </source>
</evidence>
<gene>
    <name evidence="2" type="ORF">FSB78_17215</name>
</gene>
<accession>A0A5C6UMA0</accession>
<reference evidence="2 3" key="1">
    <citation type="journal article" date="2013" name="Antonie Van Leeuwenhoek">
        <title>Sphingomonas ginsenosidivorax sp. nov., with the ability to transform ginsenosides.</title>
        <authorList>
            <person name="Jin X.F."/>
            <person name="Kim J.K."/>
            <person name="Liu Q.M."/>
            <person name="Kang M.S."/>
            <person name="He D."/>
            <person name="Jin F.X."/>
            <person name="Kim S.C."/>
            <person name="Im W.T."/>
        </authorList>
    </citation>
    <scope>NUCLEOTIDE SEQUENCE [LARGE SCALE GENOMIC DNA]</scope>
    <source>
        <strain evidence="2 3">KHI67</strain>
    </source>
</reference>
<comment type="caution">
    <text evidence="2">The sequence shown here is derived from an EMBL/GenBank/DDBJ whole genome shotgun (WGS) entry which is preliminary data.</text>
</comment>
<feature type="region of interest" description="Disordered" evidence="1">
    <location>
        <begin position="297"/>
        <end position="319"/>
    </location>
</feature>
<sequence length="439" mass="46267">MTDRPEPPRAAFATVPGDDYGMTYYDVPLPDDAAGASGSGFKTFVPGGDPLDDGPHVSRRQDGWSAANQRSFLEGLAEGHGVDAAARRVGLSAASAYAFRRTAKGAAFALGWRAATLVARDSIAETLLVRALEGTVDTIVRGETVITRHKYDNRLALSLLARLDRQAESAPDADAKAACLVAQEFDAYLNLVGQDAGPARAGLFLARRCAVLGGDGQGVDGAGQGGGMRGGGPDLYPIYALAAADRFLRTGVATAAEVDIADLDPAARSGWTAEQWARAEAAGLVAIAAPAATDDDIAAASQQSQHSPDDDDDDDEDGEDVTMWQCAKTDEWRTNFPPPADFLGFEQGDFGTEDYQRELDAYEQGCMDDAAAFELAQRRRAEGEARDRYFAAIRTAIYGADLGVEREGQGGDSAEQAPAETVEPTKQPGSADDQDAPPA</sequence>
<protein>
    <submittedName>
        <fullName evidence="2">Uncharacterized protein</fullName>
    </submittedName>
</protein>
<keyword evidence="3" id="KW-1185">Reference proteome</keyword>
<feature type="compositionally biased region" description="Low complexity" evidence="1">
    <location>
        <begin position="297"/>
        <end position="306"/>
    </location>
</feature>
<dbReference type="OrthoDB" id="7282816at2"/>
<dbReference type="RefSeq" id="WP_147083769.1">
    <property type="nucleotide sequence ID" value="NZ_VOQR01000001.1"/>
</dbReference>
<evidence type="ECO:0000313" key="2">
    <source>
        <dbReference type="EMBL" id="TXC72495.1"/>
    </source>
</evidence>
<organism evidence="2 3">
    <name type="scientific">Sphingomonas ginsenosidivorax</name>
    <dbReference type="NCBI Taxonomy" id="862135"/>
    <lineage>
        <taxon>Bacteria</taxon>
        <taxon>Pseudomonadati</taxon>
        <taxon>Pseudomonadota</taxon>
        <taxon>Alphaproteobacteria</taxon>
        <taxon>Sphingomonadales</taxon>
        <taxon>Sphingomonadaceae</taxon>
        <taxon>Sphingomonas</taxon>
    </lineage>
</organism>
<feature type="region of interest" description="Disordered" evidence="1">
    <location>
        <begin position="404"/>
        <end position="439"/>
    </location>
</feature>
<name>A0A5C6UMA0_9SPHN</name>
<dbReference type="EMBL" id="VOQR01000001">
    <property type="protein sequence ID" value="TXC72495.1"/>
    <property type="molecule type" value="Genomic_DNA"/>
</dbReference>
<feature type="compositionally biased region" description="Acidic residues" evidence="1">
    <location>
        <begin position="309"/>
        <end position="319"/>
    </location>
</feature>
<dbReference type="AlphaFoldDB" id="A0A5C6UMA0"/>
<evidence type="ECO:0000313" key="3">
    <source>
        <dbReference type="Proteomes" id="UP000321250"/>
    </source>
</evidence>
<dbReference type="Proteomes" id="UP000321250">
    <property type="component" value="Unassembled WGS sequence"/>
</dbReference>